<sequence>MSEKKHVDFDNSDSSRSSGGDHPYERHIPLQQESPVRPHETPIQHKEQQQQEKEKEEKEKEGKSAPTTAARPSQIALFQFGGGRNTTNNTPAADNNNNNNNNHESPNNNAIKIRKFGVFDDVTTSSEDSYSVSEVKKPERKEVPTAVVEKTPVDPAVNTSTTTTTTTAAPRLSTTSIDVDIARRSSIDHSKDMKEIAAVMAAQVREQQSPPPTAIAITAPPTAITVVTPKGTLASPSSIYSASTRSHTARPDSPRSPPHVKKSVYRQEQGRTQRGDVYDDDDNNNNNDNDNRVQDKNSNNVNVNVNKKSEEDKESRDYYYYDDLKVFKPLITCIDNLWNSAEETNKGILVMFLVTMMSFVLTIVSYPLSQVDVTGGSCYTYWGYKENCDSITYTNRTAYIECSPIQSRLNVGAAFASMSLILHFAALGCIIALMKKSDLRLLRIVTAGICGVIFFFQLIAWAAIAGIYTSRYCENTTLPRTTTYGVGFGMQLTSWFLLMIDMAVSVLFFVR</sequence>
<evidence type="ECO:0000313" key="3">
    <source>
        <dbReference type="EMBL" id="ORC89803.1"/>
    </source>
</evidence>
<feature type="compositionally biased region" description="Low complexity" evidence="1">
    <location>
        <begin position="85"/>
        <end position="110"/>
    </location>
</feature>
<feature type="compositionally biased region" description="Low complexity" evidence="1">
    <location>
        <begin position="296"/>
        <end position="306"/>
    </location>
</feature>
<keyword evidence="2" id="KW-1133">Transmembrane helix</keyword>
<dbReference type="InterPro" id="IPR009944">
    <property type="entry name" value="Amastin"/>
</dbReference>
<organism evidence="3 4">
    <name type="scientific">Trypanosoma theileri</name>
    <dbReference type="NCBI Taxonomy" id="67003"/>
    <lineage>
        <taxon>Eukaryota</taxon>
        <taxon>Discoba</taxon>
        <taxon>Euglenozoa</taxon>
        <taxon>Kinetoplastea</taxon>
        <taxon>Metakinetoplastina</taxon>
        <taxon>Trypanosomatida</taxon>
        <taxon>Trypanosomatidae</taxon>
        <taxon>Trypanosoma</taxon>
    </lineage>
</organism>
<feature type="transmembrane region" description="Helical" evidence="2">
    <location>
        <begin position="488"/>
        <end position="510"/>
    </location>
</feature>
<evidence type="ECO:0000256" key="1">
    <source>
        <dbReference type="SAM" id="MobiDB-lite"/>
    </source>
</evidence>
<dbReference type="VEuPathDB" id="TriTrypDB:TM35_000113370"/>
<evidence type="ECO:0000256" key="2">
    <source>
        <dbReference type="SAM" id="Phobius"/>
    </source>
</evidence>
<evidence type="ECO:0000313" key="4">
    <source>
        <dbReference type="Proteomes" id="UP000192257"/>
    </source>
</evidence>
<dbReference type="RefSeq" id="XP_028883869.1">
    <property type="nucleotide sequence ID" value="XM_029025046.1"/>
</dbReference>
<dbReference type="AlphaFoldDB" id="A0A1X0NZ93"/>
<feature type="transmembrane region" description="Helical" evidence="2">
    <location>
        <begin position="348"/>
        <end position="368"/>
    </location>
</feature>
<dbReference type="OrthoDB" id="252806at2759"/>
<dbReference type="Pfam" id="PF07344">
    <property type="entry name" value="Amastin"/>
    <property type="match status" value="1"/>
</dbReference>
<reference evidence="3 4" key="1">
    <citation type="submission" date="2017-03" db="EMBL/GenBank/DDBJ databases">
        <title>An alternative strategy for trypanosome survival in the mammalian bloodstream revealed through genome and transcriptome analysis of the ubiquitous bovine parasite Trypanosoma (Megatrypanum) theileri.</title>
        <authorList>
            <person name="Kelly S."/>
            <person name="Ivens A."/>
            <person name="Mott A."/>
            <person name="O'Neill E."/>
            <person name="Emms D."/>
            <person name="Macleod O."/>
            <person name="Voorheis P."/>
            <person name="Matthews J."/>
            <person name="Matthews K."/>
            <person name="Carrington M."/>
        </authorList>
    </citation>
    <scope>NUCLEOTIDE SEQUENCE [LARGE SCALE GENOMIC DNA]</scope>
    <source>
        <strain evidence="3">Edinburgh</strain>
    </source>
</reference>
<feature type="region of interest" description="Disordered" evidence="1">
    <location>
        <begin position="1"/>
        <end position="110"/>
    </location>
</feature>
<comment type="caution">
    <text evidence="3">The sequence shown here is derived from an EMBL/GenBank/DDBJ whole genome shotgun (WGS) entry which is preliminary data.</text>
</comment>
<dbReference type="PANTHER" id="PTHR33297">
    <property type="entry name" value="AMASTIN-LIKE SURFACE PROTEIN-LIKE PROTEIN-RELATED"/>
    <property type="match status" value="1"/>
</dbReference>
<gene>
    <name evidence="3" type="ORF">TM35_000113370</name>
</gene>
<feature type="compositionally biased region" description="Basic and acidic residues" evidence="1">
    <location>
        <begin position="36"/>
        <end position="63"/>
    </location>
</feature>
<proteinExistence type="predicted"/>
<accession>A0A1X0NZ93</accession>
<keyword evidence="4" id="KW-1185">Reference proteome</keyword>
<keyword evidence="2" id="KW-0812">Transmembrane</keyword>
<feature type="compositionally biased region" description="Polar residues" evidence="1">
    <location>
        <begin position="234"/>
        <end position="246"/>
    </location>
</feature>
<feature type="compositionally biased region" description="Basic and acidic residues" evidence="1">
    <location>
        <begin position="268"/>
        <end position="277"/>
    </location>
</feature>
<protein>
    <submittedName>
        <fullName evidence="3">Putative amastin</fullName>
    </submittedName>
</protein>
<keyword evidence="2" id="KW-0472">Membrane</keyword>
<feature type="transmembrane region" description="Helical" evidence="2">
    <location>
        <begin position="441"/>
        <end position="468"/>
    </location>
</feature>
<feature type="compositionally biased region" description="Low complexity" evidence="1">
    <location>
        <begin position="12"/>
        <end position="21"/>
    </location>
</feature>
<dbReference type="EMBL" id="NBCO01000011">
    <property type="protein sequence ID" value="ORC89803.1"/>
    <property type="molecule type" value="Genomic_DNA"/>
</dbReference>
<dbReference type="GeneID" id="39984826"/>
<feature type="region of interest" description="Disordered" evidence="1">
    <location>
        <begin position="230"/>
        <end position="312"/>
    </location>
</feature>
<dbReference type="PANTHER" id="PTHR33297:SF6">
    <property type="entry name" value="AMASTIN-LIKE PROTEIN"/>
    <property type="match status" value="1"/>
</dbReference>
<dbReference type="Proteomes" id="UP000192257">
    <property type="component" value="Unassembled WGS sequence"/>
</dbReference>
<feature type="transmembrane region" description="Helical" evidence="2">
    <location>
        <begin position="413"/>
        <end position="434"/>
    </location>
</feature>
<name>A0A1X0NZ93_9TRYP</name>